<proteinExistence type="inferred from homology"/>
<keyword evidence="3" id="KW-0560">Oxidoreductase</keyword>
<protein>
    <submittedName>
        <fullName evidence="8">Alkanesulfonate monooxygenase SsuD/methylene tetrahydromethanopterin reductase-like flavin-dependent oxidoreductase (Luciferase family)</fullName>
    </submittedName>
</protein>
<keyword evidence="2 6" id="KW-0288">FMN</keyword>
<name>A0A2T0SHU1_9ACTN</name>
<comment type="similarity">
    <text evidence="5">Belongs to the NtaA/SnaA/DszA monooxygenase family.</text>
</comment>
<evidence type="ECO:0000313" key="8">
    <source>
        <dbReference type="EMBL" id="PRY32984.1"/>
    </source>
</evidence>
<dbReference type="OrthoDB" id="4437611at2"/>
<dbReference type="InterPro" id="IPR011251">
    <property type="entry name" value="Luciferase-like_dom"/>
</dbReference>
<dbReference type="PIRSF" id="PIRSF000337">
    <property type="entry name" value="NTA_MOA"/>
    <property type="match status" value="1"/>
</dbReference>
<evidence type="ECO:0000256" key="3">
    <source>
        <dbReference type="ARBA" id="ARBA00023002"/>
    </source>
</evidence>
<gene>
    <name evidence="8" type="ORF">CLV70_101144</name>
</gene>
<dbReference type="PANTHER" id="PTHR30011:SF16">
    <property type="entry name" value="C2H2 FINGER DOMAIN TRANSCRIPTION FACTOR (EUROFUNG)-RELATED"/>
    <property type="match status" value="1"/>
</dbReference>
<dbReference type="AlphaFoldDB" id="A0A2T0SHU1"/>
<evidence type="ECO:0000256" key="5">
    <source>
        <dbReference type="ARBA" id="ARBA00033748"/>
    </source>
</evidence>
<dbReference type="GO" id="GO:0004497">
    <property type="term" value="F:monooxygenase activity"/>
    <property type="evidence" value="ECO:0007669"/>
    <property type="project" value="UniProtKB-KW"/>
</dbReference>
<evidence type="ECO:0000256" key="2">
    <source>
        <dbReference type="ARBA" id="ARBA00022643"/>
    </source>
</evidence>
<keyword evidence="9" id="KW-1185">Reference proteome</keyword>
<evidence type="ECO:0000313" key="9">
    <source>
        <dbReference type="Proteomes" id="UP000239209"/>
    </source>
</evidence>
<dbReference type="EMBL" id="PVZG01000001">
    <property type="protein sequence ID" value="PRY32984.1"/>
    <property type="molecule type" value="Genomic_DNA"/>
</dbReference>
<comment type="caution">
    <text evidence="8">The sequence shown here is derived from an EMBL/GenBank/DDBJ whole genome shotgun (WGS) entry which is preliminary data.</text>
</comment>
<dbReference type="SUPFAM" id="SSF51679">
    <property type="entry name" value="Bacterial luciferase-like"/>
    <property type="match status" value="1"/>
</dbReference>
<feature type="binding site" evidence="6">
    <location>
        <position position="57"/>
    </location>
    <ligand>
        <name>FMN</name>
        <dbReference type="ChEBI" id="CHEBI:58210"/>
    </ligand>
</feature>
<accession>A0A2T0SHU1</accession>
<dbReference type="Gene3D" id="3.20.20.30">
    <property type="entry name" value="Luciferase-like domain"/>
    <property type="match status" value="1"/>
</dbReference>
<dbReference type="InterPro" id="IPR016215">
    <property type="entry name" value="NTA_MOA"/>
</dbReference>
<feature type="domain" description="Luciferase-like" evidence="7">
    <location>
        <begin position="27"/>
        <end position="281"/>
    </location>
</feature>
<dbReference type="Pfam" id="PF00296">
    <property type="entry name" value="Bac_luciferase"/>
    <property type="match status" value="1"/>
</dbReference>
<feature type="binding site" evidence="6">
    <location>
        <position position="223"/>
    </location>
    <ligand>
        <name>FMN</name>
        <dbReference type="ChEBI" id="CHEBI:58210"/>
    </ligand>
</feature>
<evidence type="ECO:0000256" key="6">
    <source>
        <dbReference type="PIRSR" id="PIRSR000337-1"/>
    </source>
</evidence>
<dbReference type="InterPro" id="IPR051260">
    <property type="entry name" value="Diverse_substr_monoxygenases"/>
</dbReference>
<keyword evidence="1 6" id="KW-0285">Flavoprotein</keyword>
<organism evidence="8 9">
    <name type="scientific">Pseudosporangium ferrugineum</name>
    <dbReference type="NCBI Taxonomy" id="439699"/>
    <lineage>
        <taxon>Bacteria</taxon>
        <taxon>Bacillati</taxon>
        <taxon>Actinomycetota</taxon>
        <taxon>Actinomycetes</taxon>
        <taxon>Micromonosporales</taxon>
        <taxon>Micromonosporaceae</taxon>
        <taxon>Pseudosporangium</taxon>
    </lineage>
</organism>
<dbReference type="Proteomes" id="UP000239209">
    <property type="component" value="Unassembled WGS sequence"/>
</dbReference>
<keyword evidence="4 8" id="KW-0503">Monooxygenase</keyword>
<reference evidence="8 9" key="1">
    <citation type="submission" date="2018-03" db="EMBL/GenBank/DDBJ databases">
        <title>Genomic Encyclopedia of Archaeal and Bacterial Type Strains, Phase II (KMG-II): from individual species to whole genera.</title>
        <authorList>
            <person name="Goeker M."/>
        </authorList>
    </citation>
    <scope>NUCLEOTIDE SEQUENCE [LARGE SCALE GENOMIC DNA]</scope>
    <source>
        <strain evidence="8 9">DSM 45348</strain>
    </source>
</reference>
<evidence type="ECO:0000256" key="4">
    <source>
        <dbReference type="ARBA" id="ARBA00023033"/>
    </source>
</evidence>
<dbReference type="RefSeq" id="WP_106124350.1">
    <property type="nucleotide sequence ID" value="NZ_PVZG01000001.1"/>
</dbReference>
<sequence length="381" mass="40502">MTRPAPHLAVALDGLGWHPAAWRTSPVDAAAVFTPGYWTGLVAEAEAGLLDLVTFEDTFGPPTAAPGEINGRLDAVLVASRVAPSTRHIGLVPVATTTHTEPFHLSTALATLDYLSGGRAGWQARVSARPEEAALLGRRPAPDLGAGLRDLFDEAADAVEVVRRLWDSWADDAVIKDAATGRFIDRDRLHYIDFAGRWFSVKGPSIVPRPPQGQPVVAALAHSAVPYAFAAGSADVVFVTPTDAAAAGELAARLRTANPALKVFADLVVFLDEHGRDAVARRARLDELYGAPWRSDALIFAGSPEELAGLLAAWHAAGIDGFRLRPGALPYDLEAITRLLVPVLRDRGVFRTGPPSGTLRERLGLPPAVNRYEAAEGARVA</sequence>
<evidence type="ECO:0000259" key="7">
    <source>
        <dbReference type="Pfam" id="PF00296"/>
    </source>
</evidence>
<dbReference type="InterPro" id="IPR036661">
    <property type="entry name" value="Luciferase-like_sf"/>
</dbReference>
<evidence type="ECO:0000256" key="1">
    <source>
        <dbReference type="ARBA" id="ARBA00022630"/>
    </source>
</evidence>
<dbReference type="PANTHER" id="PTHR30011">
    <property type="entry name" value="ALKANESULFONATE MONOOXYGENASE-RELATED"/>
    <property type="match status" value="1"/>
</dbReference>
<dbReference type="GO" id="GO:0016705">
    <property type="term" value="F:oxidoreductase activity, acting on paired donors, with incorporation or reduction of molecular oxygen"/>
    <property type="evidence" value="ECO:0007669"/>
    <property type="project" value="InterPro"/>
</dbReference>